<keyword evidence="2" id="KW-1185">Reference proteome</keyword>
<organism evidence="1 2">
    <name type="scientific">Fomitopsis schrenkii</name>
    <name type="common">Brown rot fungus</name>
    <dbReference type="NCBI Taxonomy" id="2126942"/>
    <lineage>
        <taxon>Eukaryota</taxon>
        <taxon>Fungi</taxon>
        <taxon>Dikarya</taxon>
        <taxon>Basidiomycota</taxon>
        <taxon>Agaricomycotina</taxon>
        <taxon>Agaricomycetes</taxon>
        <taxon>Polyporales</taxon>
        <taxon>Fomitopsis</taxon>
    </lineage>
</organism>
<dbReference type="EMBL" id="KE504137">
    <property type="protein sequence ID" value="EPT02132.1"/>
    <property type="molecule type" value="Genomic_DNA"/>
</dbReference>
<dbReference type="InParanoid" id="S8EAV1"/>
<evidence type="ECO:0000313" key="1">
    <source>
        <dbReference type="EMBL" id="EPT02132.1"/>
    </source>
</evidence>
<proteinExistence type="predicted"/>
<dbReference type="HOGENOM" id="CLU_1045973_0_0_1"/>
<reference evidence="1 2" key="1">
    <citation type="journal article" date="2012" name="Science">
        <title>The Paleozoic origin of enzymatic lignin decomposition reconstructed from 31 fungal genomes.</title>
        <authorList>
            <person name="Floudas D."/>
            <person name="Binder M."/>
            <person name="Riley R."/>
            <person name="Barry K."/>
            <person name="Blanchette R.A."/>
            <person name="Henrissat B."/>
            <person name="Martinez A.T."/>
            <person name="Otillar R."/>
            <person name="Spatafora J.W."/>
            <person name="Yadav J.S."/>
            <person name="Aerts A."/>
            <person name="Benoit I."/>
            <person name="Boyd A."/>
            <person name="Carlson A."/>
            <person name="Copeland A."/>
            <person name="Coutinho P.M."/>
            <person name="de Vries R.P."/>
            <person name="Ferreira P."/>
            <person name="Findley K."/>
            <person name="Foster B."/>
            <person name="Gaskell J."/>
            <person name="Glotzer D."/>
            <person name="Gorecki P."/>
            <person name="Heitman J."/>
            <person name="Hesse C."/>
            <person name="Hori C."/>
            <person name="Igarashi K."/>
            <person name="Jurgens J.A."/>
            <person name="Kallen N."/>
            <person name="Kersten P."/>
            <person name="Kohler A."/>
            <person name="Kuees U."/>
            <person name="Kumar T.K.A."/>
            <person name="Kuo A."/>
            <person name="LaButti K."/>
            <person name="Larrondo L.F."/>
            <person name="Lindquist E."/>
            <person name="Ling A."/>
            <person name="Lombard V."/>
            <person name="Lucas S."/>
            <person name="Lundell T."/>
            <person name="Martin R."/>
            <person name="McLaughlin D.J."/>
            <person name="Morgenstern I."/>
            <person name="Morin E."/>
            <person name="Murat C."/>
            <person name="Nagy L.G."/>
            <person name="Nolan M."/>
            <person name="Ohm R.A."/>
            <person name="Patyshakuliyeva A."/>
            <person name="Rokas A."/>
            <person name="Ruiz-Duenas F.J."/>
            <person name="Sabat G."/>
            <person name="Salamov A."/>
            <person name="Samejima M."/>
            <person name="Schmutz J."/>
            <person name="Slot J.C."/>
            <person name="St John F."/>
            <person name="Stenlid J."/>
            <person name="Sun H."/>
            <person name="Sun S."/>
            <person name="Syed K."/>
            <person name="Tsang A."/>
            <person name="Wiebenga A."/>
            <person name="Young D."/>
            <person name="Pisabarro A."/>
            <person name="Eastwood D.C."/>
            <person name="Martin F."/>
            <person name="Cullen D."/>
            <person name="Grigoriev I.V."/>
            <person name="Hibbett D.S."/>
        </authorList>
    </citation>
    <scope>NUCLEOTIDE SEQUENCE</scope>
    <source>
        <strain evidence="2">FP-58527</strain>
    </source>
</reference>
<dbReference type="Proteomes" id="UP000015241">
    <property type="component" value="Unassembled WGS sequence"/>
</dbReference>
<protein>
    <submittedName>
        <fullName evidence="1">Uncharacterized protein</fullName>
    </submittedName>
</protein>
<gene>
    <name evidence="1" type="ORF">FOMPIDRAFT_114416</name>
</gene>
<accession>S8EAV1</accession>
<evidence type="ECO:0000313" key="2">
    <source>
        <dbReference type="Proteomes" id="UP000015241"/>
    </source>
</evidence>
<dbReference type="AlphaFoldDB" id="S8EAV1"/>
<name>S8EAV1_FOMSC</name>
<sequence>MQGYFIMEPKRQKPRAETYPISRAPIIQSSVQGEDEVPLEVHTLLRPGGWNITPELLWDLSRFPPLDRLPRSIVQTTDYLPPIEPNSWVPPIFHYGWRPNIRRMLTFARGHGLAVTYGEQPDDDDNILRPEPDYWRTHGPLDDVGFPKGGCEVPWQTLREGIEALWPPVDEVHEPHEINVHATLDAVIKKMMRGFAEDGTFGTWCTRNNIALTLPADEGNNYVISVMANTECYLTDDPAFVYDRPTPEDVERLGQALGVSGPPRWYVDRDDCVWRDMFHYIAPRAQSYAYTRI</sequence>
<dbReference type="OrthoDB" id="2784540at2759"/>